<name>A0A6H2H9X4_9BURK</name>
<accession>A0A6H2H9X4</accession>
<protein>
    <submittedName>
        <fullName evidence="2">Uncharacterized protein</fullName>
    </submittedName>
</protein>
<evidence type="ECO:0000313" key="2">
    <source>
        <dbReference type="EMBL" id="QJC56678.1"/>
    </source>
</evidence>
<proteinExistence type="predicted"/>
<dbReference type="Proteomes" id="UP000502041">
    <property type="component" value="Chromosome"/>
</dbReference>
<gene>
    <name evidence="1" type="ORF">HC248_01885</name>
    <name evidence="2" type="ORF">HC248_01987</name>
</gene>
<dbReference type="AlphaFoldDB" id="A0A6H2H9X4"/>
<dbReference type="EMBL" id="CP051461">
    <property type="protein sequence ID" value="QJC56577.1"/>
    <property type="molecule type" value="Genomic_DNA"/>
</dbReference>
<dbReference type="KEGG" id="pvac:HC248_01885"/>
<dbReference type="EMBL" id="CP051461">
    <property type="protein sequence ID" value="QJC56678.1"/>
    <property type="molecule type" value="Genomic_DNA"/>
</dbReference>
<organism evidence="2 3">
    <name type="scientific">Polaromonas vacuolata</name>
    <dbReference type="NCBI Taxonomy" id="37448"/>
    <lineage>
        <taxon>Bacteria</taxon>
        <taxon>Pseudomonadati</taxon>
        <taxon>Pseudomonadota</taxon>
        <taxon>Betaproteobacteria</taxon>
        <taxon>Burkholderiales</taxon>
        <taxon>Comamonadaceae</taxon>
        <taxon>Polaromonas</taxon>
    </lineage>
</organism>
<keyword evidence="3" id="KW-1185">Reference proteome</keyword>
<evidence type="ECO:0000313" key="3">
    <source>
        <dbReference type="Proteomes" id="UP000502041"/>
    </source>
</evidence>
<evidence type="ECO:0000313" key="1">
    <source>
        <dbReference type="EMBL" id="QJC56577.1"/>
    </source>
</evidence>
<sequence length="65" mass="7643">MVAKTQNGTLVEQTPKRLRLRKISAQPYDKEEFFYGEIGERKPLLHEVNTPHSLLTKWWPPGPRQ</sequence>
<reference evidence="2 3" key="1">
    <citation type="submission" date="2020-04" db="EMBL/GenBank/DDBJ databases">
        <title>Complete genome of a Psychrophilic, Marine, Gas Vacuolate Bacterium Polaromonas vacuolata KCTC 22033T.</title>
        <authorList>
            <person name="Hwang K."/>
            <person name="Kim K.M."/>
        </authorList>
    </citation>
    <scope>NUCLEOTIDE SEQUENCE [LARGE SCALE GENOMIC DNA]</scope>
    <source>
        <strain evidence="2 3">KCTC 22033</strain>
    </source>
</reference>
<dbReference type="KEGG" id="pvac:HC248_01987"/>